<organism evidence="1 2">
    <name type="scientific">Agrotis segetum nuclear polyhedrosis virus</name>
    <name type="common">AsNPV</name>
    <dbReference type="NCBI Taxonomy" id="1962501"/>
    <lineage>
        <taxon>Viruses</taxon>
        <taxon>Viruses incertae sedis</taxon>
        <taxon>Naldaviricetes</taxon>
        <taxon>Lefavirales</taxon>
        <taxon>Baculoviridae</taxon>
        <taxon>Alphabaculovirus</taxon>
        <taxon>Alphabaculovirus agsegetum</taxon>
    </lineage>
</organism>
<sequence>MSSNTSLVRLNRCVSEKLVPFRPIKLTNTQCPIHPYRANCRVIKRYDPLTDTKFDNHLTVLNNTFQNYNRQPFYMCLVDSATDLETRGAYNNANEMVLYVQLHRLDDDEHFMGIDAAGERNMATLRTVIKTIMDAFAACQDQYVLMIDDLQVDLVYSIFRTIILPQRMVTIYTEESAPVVEDATVFSVPRTDAAFESQIIYRTFLLYNTVLSMLLKEPNPFNDHKKNISVIFRTLGRCPNNRDRVKCCDLRYGANAPGHIMCPPREMIKKIFHYAKWARTPNNYKRYFELIVSKPVTARHYGVDGGGASFRNNTPLIVIDWYNFIEDFRAYFGIVID</sequence>
<accession>Q287F9</accession>
<protein>
    <submittedName>
        <fullName evidence="1">VP1054</fullName>
    </submittedName>
</protein>
<reference evidence="2" key="1">
    <citation type="journal article" date="2005" name="J. Invertebr. Pathol.">
        <title>Molecular characterization of Agrotis segetum nucleopolyhedrovirus from Poland.</title>
        <authorList>
            <person name="Jakubowska A."/>
            <person name="van Oers M.M."/>
            <person name="Ziemnicka J."/>
            <person name="Lipa J.J."/>
            <person name="Vlak J.M."/>
        </authorList>
    </citation>
    <scope>NUCLEOTIDE SEQUENCE [LARGE SCALE GENOMIC DNA]</scope>
</reference>
<organismHost>
    <name type="scientific">Lepidoptera</name>
    <name type="common">moths &amp; butterflies</name>
    <dbReference type="NCBI Taxonomy" id="7088"/>
</organismHost>
<name>Q287F9_NPVAS</name>
<dbReference type="OrthoDB" id="6189at10239"/>
<proteinExistence type="predicted"/>
<dbReference type="Proteomes" id="UP000204644">
    <property type="component" value="Segment"/>
</dbReference>
<keyword evidence="2" id="KW-1185">Reference proteome</keyword>
<evidence type="ECO:0000313" key="2">
    <source>
        <dbReference type="Proteomes" id="UP000204644"/>
    </source>
</evidence>
<dbReference type="KEGG" id="vg:3974275"/>
<reference evidence="1 2" key="2">
    <citation type="journal article" date="2006" name="J. Gen. Virol.">
        <title>Genome sequence of an enhancin gene-rich nucleopolyhedrovirus (NPV) from Agrotis segetum: collinearity with Spodoptera exigua multiple NPV.</title>
        <authorList>
            <person name="Jakubowska A.K."/>
            <person name="Peters S.A."/>
            <person name="Ziemnicka J."/>
            <person name="Vlak J.M."/>
            <person name="van Oers M.M."/>
        </authorList>
    </citation>
    <scope>NUCLEOTIDE SEQUENCE [LARGE SCALE GENOMIC DNA]</scope>
</reference>
<evidence type="ECO:0000313" key="1">
    <source>
        <dbReference type="EMBL" id="AAZ38279.1"/>
    </source>
</evidence>
<dbReference type="InterPro" id="IPR008416">
    <property type="entry name" value="Baculo_VP1054"/>
</dbReference>
<dbReference type="GeneID" id="3974275"/>
<dbReference type="Pfam" id="PF05789">
    <property type="entry name" value="Baculo_VP1054"/>
    <property type="match status" value="1"/>
</dbReference>
<dbReference type="RefSeq" id="YP_529783.1">
    <property type="nucleotide sequence ID" value="NC_007921.1"/>
</dbReference>
<dbReference type="EMBL" id="DQ123841">
    <property type="protein sequence ID" value="AAZ38279.1"/>
    <property type="molecule type" value="Genomic_DNA"/>
</dbReference>